<dbReference type="RefSeq" id="WP_184303712.1">
    <property type="nucleotide sequence ID" value="NZ_JACHLP010000010.1"/>
</dbReference>
<keyword evidence="1" id="KW-0732">Signal</keyword>
<evidence type="ECO:0000256" key="1">
    <source>
        <dbReference type="SAM" id="SignalP"/>
    </source>
</evidence>
<dbReference type="EMBL" id="JACHLP010000010">
    <property type="protein sequence ID" value="MBB4845587.1"/>
    <property type="molecule type" value="Genomic_DNA"/>
</dbReference>
<organism evidence="2 3">
    <name type="scientific">Roseateles oligotrophus</name>
    <dbReference type="NCBI Taxonomy" id="1769250"/>
    <lineage>
        <taxon>Bacteria</taxon>
        <taxon>Pseudomonadati</taxon>
        <taxon>Pseudomonadota</taxon>
        <taxon>Betaproteobacteria</taxon>
        <taxon>Burkholderiales</taxon>
        <taxon>Sphaerotilaceae</taxon>
        <taxon>Roseateles</taxon>
    </lineage>
</organism>
<dbReference type="PANTHER" id="PTHR38834">
    <property type="entry name" value="PERIPLASMIC SUBSTRATE BINDING PROTEIN FAMILY 3"/>
    <property type="match status" value="1"/>
</dbReference>
<feature type="signal peptide" evidence="1">
    <location>
        <begin position="1"/>
        <end position="23"/>
    </location>
</feature>
<reference evidence="2 3" key="1">
    <citation type="submission" date="2020-08" db="EMBL/GenBank/DDBJ databases">
        <title>Functional genomics of gut bacteria from endangered species of beetles.</title>
        <authorList>
            <person name="Carlos-Shanley C."/>
        </authorList>
    </citation>
    <scope>NUCLEOTIDE SEQUENCE [LARGE SCALE GENOMIC DNA]</scope>
    <source>
        <strain evidence="2 3">S00239</strain>
    </source>
</reference>
<accession>A0A840LJX2</accession>
<evidence type="ECO:0000313" key="2">
    <source>
        <dbReference type="EMBL" id="MBB4845587.1"/>
    </source>
</evidence>
<keyword evidence="3" id="KW-1185">Reference proteome</keyword>
<comment type="caution">
    <text evidence="2">The sequence shown here is derived from an EMBL/GenBank/DDBJ whole genome shotgun (WGS) entry which is preliminary data.</text>
</comment>
<protein>
    <submittedName>
        <fullName evidence="2">Polar amino acid transport system substrate-binding protein</fullName>
    </submittedName>
</protein>
<evidence type="ECO:0000313" key="3">
    <source>
        <dbReference type="Proteomes" id="UP000562027"/>
    </source>
</evidence>
<dbReference type="SUPFAM" id="SSF53850">
    <property type="entry name" value="Periplasmic binding protein-like II"/>
    <property type="match status" value="1"/>
</dbReference>
<dbReference type="AlphaFoldDB" id="A0A840LJX2"/>
<gene>
    <name evidence="2" type="ORF">HNP55_004139</name>
</gene>
<dbReference type="Proteomes" id="UP000562027">
    <property type="component" value="Unassembled WGS sequence"/>
</dbReference>
<dbReference type="Gene3D" id="3.40.190.10">
    <property type="entry name" value="Periplasmic binding protein-like II"/>
    <property type="match status" value="2"/>
</dbReference>
<dbReference type="PANTHER" id="PTHR38834:SF3">
    <property type="entry name" value="SOLUTE-BINDING PROTEIN FAMILY 3_N-TERMINAL DOMAIN-CONTAINING PROTEIN"/>
    <property type="match status" value="1"/>
</dbReference>
<proteinExistence type="predicted"/>
<sequence length="255" mass="28725">MPCRREFQHLLLGLLGSPLLAGAAESQQGQGVLQGFTHELPPLSHQDTGGLSGLFIELLREMLPRLNLQINLEMQPLLRAQQSLSENPLGLLFPYARMAERESLYRWVGPVLPRRVLIYRLAQRRDIRFQDLQHLNGLRLGAKKGTATLSQLQALGLRVGKELELGSDYLGVLRMLLAQRMELMVMNDTAALWSLQQLQLPPDTLKVVGEFDRSTSYWFALNPNGPPWLAQSLQQTLDGLRAQGRLEALRTKYGL</sequence>
<name>A0A840LJX2_9BURK</name>
<feature type="chain" id="PRO_5032908481" evidence="1">
    <location>
        <begin position="24"/>
        <end position="255"/>
    </location>
</feature>